<keyword evidence="2" id="KW-0240">DNA-directed RNA polymerase</keyword>
<keyword evidence="3" id="KW-1185">Reference proteome</keyword>
<reference evidence="2 3" key="1">
    <citation type="journal article" date="2015" name="Proc. Natl. Acad. Sci. U.S.A.">
        <title>The resurrection genome of Boea hygrometrica: A blueprint for survival of dehydration.</title>
        <authorList>
            <person name="Xiao L."/>
            <person name="Yang G."/>
            <person name="Zhang L."/>
            <person name="Yang X."/>
            <person name="Zhao S."/>
            <person name="Ji Z."/>
            <person name="Zhou Q."/>
            <person name="Hu M."/>
            <person name="Wang Y."/>
            <person name="Chen M."/>
            <person name="Xu Y."/>
            <person name="Jin H."/>
            <person name="Xiao X."/>
            <person name="Hu G."/>
            <person name="Bao F."/>
            <person name="Hu Y."/>
            <person name="Wan P."/>
            <person name="Li L."/>
            <person name="Deng X."/>
            <person name="Kuang T."/>
            <person name="Xiang C."/>
            <person name="Zhu J.K."/>
            <person name="Oliver M.J."/>
            <person name="He Y."/>
        </authorList>
    </citation>
    <scope>NUCLEOTIDE SEQUENCE [LARGE SCALE GENOMIC DNA]</scope>
    <source>
        <strain evidence="3">cv. XS01</strain>
    </source>
</reference>
<dbReference type="AlphaFoldDB" id="A0A2Z7BJ74"/>
<evidence type="ECO:0000313" key="3">
    <source>
        <dbReference type="Proteomes" id="UP000250235"/>
    </source>
</evidence>
<keyword evidence="2" id="KW-0804">Transcription</keyword>
<protein>
    <submittedName>
        <fullName evidence="2">DNA-directed RNA polymerase 3, chloroplastic</fullName>
    </submittedName>
</protein>
<name>A0A2Z7BJ74_9LAMI</name>
<evidence type="ECO:0000313" key="2">
    <source>
        <dbReference type="EMBL" id="KZV34155.1"/>
    </source>
</evidence>
<feature type="region of interest" description="Disordered" evidence="1">
    <location>
        <begin position="75"/>
        <end position="95"/>
    </location>
</feature>
<dbReference type="EMBL" id="KV005204">
    <property type="protein sequence ID" value="KZV34155.1"/>
    <property type="molecule type" value="Genomic_DNA"/>
</dbReference>
<evidence type="ECO:0000256" key="1">
    <source>
        <dbReference type="SAM" id="MobiDB-lite"/>
    </source>
</evidence>
<proteinExistence type="predicted"/>
<dbReference type="Proteomes" id="UP000250235">
    <property type="component" value="Unassembled WGS sequence"/>
</dbReference>
<gene>
    <name evidence="2" type="ORF">F511_40069</name>
</gene>
<feature type="compositionally biased region" description="Polar residues" evidence="1">
    <location>
        <begin position="36"/>
        <end position="58"/>
    </location>
</feature>
<sequence length="376" mass="42590">MCYTLIGTLYPPPGAPPAGSKSRTAEKPGKPENTYRKQYTSPQRDLGSNPSTESNTNSIRKETDKYANAMQGIKAITERREPKDPNNSSTAIFDQRKDNQWPRQLVCSIMESAAGLAMETSKVKSAGSYQQVKRSARDEATSYKEVSSRKLLFTGRCYLEIAIAKRCRLHKLIRQCFALTLKIQQEDFALISSSRKIPAVSSHRKSRRKTSSRSDEPAAKQLTIYEELSKLDVNCLAQFKWRKRQEACKRKDANCHNDIPSTQIYQLLNGNTQFLRDRSTENSSWELRTPPALPYLCNSTESSNKLKGRSFTDPKKLGAKSDAYANRLHKGDVFAHLTSFKKTFENNIQTKRLSKRSPTLPLSLLSELPTVGNRRR</sequence>
<organism evidence="2 3">
    <name type="scientific">Dorcoceras hygrometricum</name>
    <dbReference type="NCBI Taxonomy" id="472368"/>
    <lineage>
        <taxon>Eukaryota</taxon>
        <taxon>Viridiplantae</taxon>
        <taxon>Streptophyta</taxon>
        <taxon>Embryophyta</taxon>
        <taxon>Tracheophyta</taxon>
        <taxon>Spermatophyta</taxon>
        <taxon>Magnoliopsida</taxon>
        <taxon>eudicotyledons</taxon>
        <taxon>Gunneridae</taxon>
        <taxon>Pentapetalae</taxon>
        <taxon>asterids</taxon>
        <taxon>lamiids</taxon>
        <taxon>Lamiales</taxon>
        <taxon>Gesneriaceae</taxon>
        <taxon>Didymocarpoideae</taxon>
        <taxon>Trichosporeae</taxon>
        <taxon>Loxocarpinae</taxon>
        <taxon>Dorcoceras</taxon>
    </lineage>
</organism>
<feature type="compositionally biased region" description="Basic and acidic residues" evidence="1">
    <location>
        <begin position="23"/>
        <end position="35"/>
    </location>
</feature>
<dbReference type="GO" id="GO:0000428">
    <property type="term" value="C:DNA-directed RNA polymerase complex"/>
    <property type="evidence" value="ECO:0007669"/>
    <property type="project" value="UniProtKB-KW"/>
</dbReference>
<accession>A0A2Z7BJ74</accession>
<feature type="region of interest" description="Disordered" evidence="1">
    <location>
        <begin position="1"/>
        <end position="63"/>
    </location>
</feature>